<dbReference type="Pfam" id="PF01804">
    <property type="entry name" value="Penicil_amidase"/>
    <property type="match status" value="1"/>
</dbReference>
<dbReference type="SUPFAM" id="SSF56235">
    <property type="entry name" value="N-terminal nucleophile aminohydrolases (Ntn hydrolases)"/>
    <property type="match status" value="1"/>
</dbReference>
<keyword evidence="4" id="KW-0865">Zymogen</keyword>
<name>A0A127M2T2_9GAMM</name>
<evidence type="ECO:0008006" key="7">
    <source>
        <dbReference type="Google" id="ProtNLM"/>
    </source>
</evidence>
<evidence type="ECO:0000313" key="5">
    <source>
        <dbReference type="EMBL" id="AMO67535.1"/>
    </source>
</evidence>
<dbReference type="GO" id="GO:0016811">
    <property type="term" value="F:hydrolase activity, acting on carbon-nitrogen (but not peptide) bonds, in linear amides"/>
    <property type="evidence" value="ECO:0007669"/>
    <property type="project" value="InterPro"/>
</dbReference>
<dbReference type="STRING" id="1470434.AZF00_04140"/>
<dbReference type="InterPro" id="IPR043146">
    <property type="entry name" value="Penicillin_amidase_N_B-knob"/>
</dbReference>
<dbReference type="AlphaFoldDB" id="A0A127M2T2"/>
<evidence type="ECO:0000256" key="3">
    <source>
        <dbReference type="ARBA" id="ARBA00022801"/>
    </source>
</evidence>
<evidence type="ECO:0000256" key="2">
    <source>
        <dbReference type="ARBA" id="ARBA00022729"/>
    </source>
</evidence>
<keyword evidence="3" id="KW-0378">Hydrolase</keyword>
<dbReference type="PROSITE" id="PS51257">
    <property type="entry name" value="PROKAR_LIPOPROTEIN"/>
    <property type="match status" value="1"/>
</dbReference>
<dbReference type="Proteomes" id="UP000074119">
    <property type="component" value="Chromosome"/>
</dbReference>
<dbReference type="Gene3D" id="1.10.1400.10">
    <property type="match status" value="1"/>
</dbReference>
<sequence length="816" mass="88163">MINRSIYIATVSLLISACGGGNSYSSGQKPIDPVVEDSAFRAEIRRGEYGMVHIKANDYAGIGYGYSYAFAEDNICTIADVYVTVSGERSKYFGPDASWTMTGNGTTNNNLNSDFFFKLINAEQRVENLMAQAPPLGPLPEAQALVKGYVAGYNRYLRDVGVENLPDPTCRGASWVRPITELDVYRRFYQLALLGSSAVAINGIGSAQPPGPNSLSANTSSPEQIAQQLGEAWQGIQIGSNAIALGSEATANGKGMLLGNPHFPWDGAERFHQAHMTIPGTLDTTGSALFGVPMILIGHTQNLAWSHTVSSAWRFTPYQLTLVPGDPTSYLVDGQPEAMLAQELSVELADGTAVSRTLYSTRWGPVLTEILGLPVFPWTPAVAFALADANALNFRYLNHFVETNRAQSVRELLAIMQRNQGIPWVNTIAADSNGEALYADISVTPNVSDQKALECASPLGVATANTLGLPVLDGSRAACAWDNDADAVQTGIIGPDNMPWLIRRDYLTNSNDSYWLSSPEQPLEGFFRIIGDEGTERRMRTRLGLLMTKQRIDGSDGLPGTKFTRQQMQDLIFNNRHMAAELWLDDLLQLCAVTPGMIGAGGPVQTAEACAVLASWTRRDDLDAPGAVLFRRFVANLFISDVPTGTAASGFGFADVWTTPFDVNDPVNTPSGLNIANPHVQYALASAISDLQGNGIPLDASLRTHATESRGEAKIPMHGGPGGYGVFNAMSNTWSNSEAGYNDVVHGASFVQVVSFDGDECPDTQTILTYSQSTNSESPYFADQTQMYSRKEWVAGRFCEAEVAADRRLSSMEISE</sequence>
<comment type="similarity">
    <text evidence="1">Belongs to the peptidase S45 family.</text>
</comment>
<dbReference type="Gene3D" id="3.60.20.10">
    <property type="entry name" value="Glutamine Phosphoribosylpyrophosphate, subunit 1, domain 1"/>
    <property type="match status" value="1"/>
</dbReference>
<dbReference type="Gene3D" id="1.10.439.10">
    <property type="entry name" value="Penicillin Amidohydrolase, domain 1"/>
    <property type="match status" value="1"/>
</dbReference>
<dbReference type="PANTHER" id="PTHR34218:SF3">
    <property type="entry name" value="ACYL-HOMOSERINE LACTONE ACYLASE PVDQ"/>
    <property type="match status" value="1"/>
</dbReference>
<dbReference type="InterPro" id="IPR043147">
    <property type="entry name" value="Penicillin_amidase_A-knob"/>
</dbReference>
<reference evidence="5 6" key="1">
    <citation type="submission" date="2015-12" db="EMBL/GenBank/DDBJ databases">
        <authorList>
            <person name="Shamseldin A."/>
            <person name="Moawad H."/>
            <person name="Abd El-Rahim W.M."/>
            <person name="Sadowsky M.J."/>
        </authorList>
    </citation>
    <scope>NUCLEOTIDE SEQUENCE [LARGE SCALE GENOMIC DNA]</scope>
    <source>
        <strain evidence="5 6">SM2</strain>
    </source>
</reference>
<keyword evidence="2" id="KW-0732">Signal</keyword>
<protein>
    <recommendedName>
        <fullName evidence="7">Acyl-homoserine-lactone acylase</fullName>
    </recommendedName>
</protein>
<dbReference type="Gene3D" id="2.30.120.10">
    <property type="match status" value="1"/>
</dbReference>
<gene>
    <name evidence="5" type="ORF">AZF00_04140</name>
</gene>
<dbReference type="InterPro" id="IPR023343">
    <property type="entry name" value="Penicillin_amidase_dom1"/>
</dbReference>
<dbReference type="RefSeq" id="WP_008246154.1">
    <property type="nucleotide sequence ID" value="NZ_CP014544.1"/>
</dbReference>
<dbReference type="InterPro" id="IPR029055">
    <property type="entry name" value="Ntn_hydrolases_N"/>
</dbReference>
<evidence type="ECO:0000256" key="4">
    <source>
        <dbReference type="ARBA" id="ARBA00023145"/>
    </source>
</evidence>
<dbReference type="EMBL" id="CP014544">
    <property type="protein sequence ID" value="AMO67535.1"/>
    <property type="molecule type" value="Genomic_DNA"/>
</dbReference>
<dbReference type="PANTHER" id="PTHR34218">
    <property type="entry name" value="PEPTIDASE S45 PENICILLIN AMIDASE"/>
    <property type="match status" value="1"/>
</dbReference>
<dbReference type="InterPro" id="IPR002692">
    <property type="entry name" value="S45"/>
</dbReference>
<dbReference type="GO" id="GO:0017000">
    <property type="term" value="P:antibiotic biosynthetic process"/>
    <property type="evidence" value="ECO:0007669"/>
    <property type="project" value="InterPro"/>
</dbReference>
<accession>A0A127M2T2</accession>
<dbReference type="KEGG" id="zal:AZF00_04140"/>
<evidence type="ECO:0000256" key="1">
    <source>
        <dbReference type="ARBA" id="ARBA00006586"/>
    </source>
</evidence>
<proteinExistence type="inferred from homology"/>
<organism evidence="5 6">
    <name type="scientific">Zhongshania aliphaticivorans</name>
    <dbReference type="NCBI Taxonomy" id="1470434"/>
    <lineage>
        <taxon>Bacteria</taxon>
        <taxon>Pseudomonadati</taxon>
        <taxon>Pseudomonadota</taxon>
        <taxon>Gammaproteobacteria</taxon>
        <taxon>Cellvibrionales</taxon>
        <taxon>Spongiibacteraceae</taxon>
        <taxon>Zhongshania</taxon>
    </lineage>
</organism>
<evidence type="ECO:0000313" key="6">
    <source>
        <dbReference type="Proteomes" id="UP000074119"/>
    </source>
</evidence>